<gene>
    <name evidence="2" type="ORF">TAV2_LOCUS13127</name>
</gene>
<name>A0AAU9S703_THLAR</name>
<protein>
    <submittedName>
        <fullName evidence="2">Uncharacterized protein</fullName>
    </submittedName>
</protein>
<evidence type="ECO:0000313" key="2">
    <source>
        <dbReference type="EMBL" id="CAH2061212.1"/>
    </source>
</evidence>
<dbReference type="EMBL" id="OU466860">
    <property type="protein sequence ID" value="CAH2061212.1"/>
    <property type="molecule type" value="Genomic_DNA"/>
</dbReference>
<evidence type="ECO:0000256" key="1">
    <source>
        <dbReference type="SAM" id="MobiDB-lite"/>
    </source>
</evidence>
<feature type="region of interest" description="Disordered" evidence="1">
    <location>
        <begin position="17"/>
        <end position="36"/>
    </location>
</feature>
<dbReference type="AlphaFoldDB" id="A0AAU9S703"/>
<sequence>GGFYTFKLIQRGTTPVLSLSSPQSQRTQKKRAQNGKVIKRETSVSRVLGNAEEEESEEESLSSALRWSKRPNESVFEYNVLAFVRAQDELR</sequence>
<feature type="non-terminal residue" evidence="2">
    <location>
        <position position="91"/>
    </location>
</feature>
<dbReference type="Proteomes" id="UP000836841">
    <property type="component" value="Chromosome 4"/>
</dbReference>
<feature type="compositionally biased region" description="Polar residues" evidence="1">
    <location>
        <begin position="17"/>
        <end position="26"/>
    </location>
</feature>
<feature type="region of interest" description="Disordered" evidence="1">
    <location>
        <begin position="42"/>
        <end position="64"/>
    </location>
</feature>
<feature type="compositionally biased region" description="Acidic residues" evidence="1">
    <location>
        <begin position="51"/>
        <end position="60"/>
    </location>
</feature>
<proteinExistence type="predicted"/>
<feature type="non-terminal residue" evidence="2">
    <location>
        <position position="1"/>
    </location>
</feature>
<accession>A0AAU9S703</accession>
<reference evidence="2 3" key="1">
    <citation type="submission" date="2022-03" db="EMBL/GenBank/DDBJ databases">
        <authorList>
            <person name="Nunn A."/>
            <person name="Chopra R."/>
            <person name="Nunn A."/>
            <person name="Contreras Garrido A."/>
        </authorList>
    </citation>
    <scope>NUCLEOTIDE SEQUENCE [LARGE SCALE GENOMIC DNA]</scope>
</reference>
<evidence type="ECO:0000313" key="3">
    <source>
        <dbReference type="Proteomes" id="UP000836841"/>
    </source>
</evidence>
<organism evidence="2 3">
    <name type="scientific">Thlaspi arvense</name>
    <name type="common">Field penny-cress</name>
    <dbReference type="NCBI Taxonomy" id="13288"/>
    <lineage>
        <taxon>Eukaryota</taxon>
        <taxon>Viridiplantae</taxon>
        <taxon>Streptophyta</taxon>
        <taxon>Embryophyta</taxon>
        <taxon>Tracheophyta</taxon>
        <taxon>Spermatophyta</taxon>
        <taxon>Magnoliopsida</taxon>
        <taxon>eudicotyledons</taxon>
        <taxon>Gunneridae</taxon>
        <taxon>Pentapetalae</taxon>
        <taxon>rosids</taxon>
        <taxon>malvids</taxon>
        <taxon>Brassicales</taxon>
        <taxon>Brassicaceae</taxon>
        <taxon>Thlaspideae</taxon>
        <taxon>Thlaspi</taxon>
    </lineage>
</organism>
<keyword evidence="3" id="KW-1185">Reference proteome</keyword>